<dbReference type="PANTHER" id="PTHR30195">
    <property type="entry name" value="TYPE I SITE-SPECIFIC DEOXYRIBONUCLEASE PROTEIN SUBUNIT M AND R"/>
    <property type="match status" value="1"/>
</dbReference>
<dbReference type="OrthoDB" id="9758243at2"/>
<dbReference type="EC" id="3.1.21.3" evidence="10"/>
<evidence type="ECO:0000256" key="1">
    <source>
        <dbReference type="ARBA" id="ARBA00000851"/>
    </source>
</evidence>
<dbReference type="Proteomes" id="UP000050421">
    <property type="component" value="Unassembled WGS sequence"/>
</dbReference>
<dbReference type="NCBIfam" id="TIGR00348">
    <property type="entry name" value="hsdR"/>
    <property type="match status" value="1"/>
</dbReference>
<dbReference type="Gene3D" id="3.40.50.300">
    <property type="entry name" value="P-loop containing nucleotide triphosphate hydrolases"/>
    <property type="match status" value="2"/>
</dbReference>
<dbReference type="SUPFAM" id="SSF52540">
    <property type="entry name" value="P-loop containing nucleoside triphosphate hydrolases"/>
    <property type="match status" value="2"/>
</dbReference>
<dbReference type="InterPro" id="IPR004473">
    <property type="entry name" value="Restrct_endonuc_typeI_HsdR"/>
</dbReference>
<dbReference type="SMART" id="SM00487">
    <property type="entry name" value="DEXDc"/>
    <property type="match status" value="1"/>
</dbReference>
<dbReference type="PATRIC" id="fig|1305737.6.peg.3520"/>
<evidence type="ECO:0000256" key="5">
    <source>
        <dbReference type="ARBA" id="ARBA00022747"/>
    </source>
</evidence>
<dbReference type="AlphaFoldDB" id="A0A0P7YEZ6"/>
<keyword evidence="3" id="KW-0540">Nuclease</keyword>
<evidence type="ECO:0000313" key="12">
    <source>
        <dbReference type="EMBL" id="KPQ13091.1"/>
    </source>
</evidence>
<keyword evidence="4 10" id="KW-0547">Nucleotide-binding</keyword>
<dbReference type="InterPro" id="IPR055180">
    <property type="entry name" value="HsdR_RecA-like_helicase_dom_2"/>
</dbReference>
<dbReference type="GO" id="GO:0003677">
    <property type="term" value="F:DNA binding"/>
    <property type="evidence" value="ECO:0007669"/>
    <property type="project" value="UniProtKB-KW"/>
</dbReference>
<comment type="subunit">
    <text evidence="10">The type I restriction/modification system is composed of three polypeptides R, M and S.</text>
</comment>
<organism evidence="12 13">
    <name type="scientific">Algoriphagus marincola HL-49</name>
    <dbReference type="NCBI Taxonomy" id="1305737"/>
    <lineage>
        <taxon>Bacteria</taxon>
        <taxon>Pseudomonadati</taxon>
        <taxon>Bacteroidota</taxon>
        <taxon>Cytophagia</taxon>
        <taxon>Cytophagales</taxon>
        <taxon>Cyclobacteriaceae</taxon>
        <taxon>Algoriphagus</taxon>
    </lineage>
</organism>
<dbReference type="InterPro" id="IPR027417">
    <property type="entry name" value="P-loop_NTPase"/>
</dbReference>
<dbReference type="PROSITE" id="PS51192">
    <property type="entry name" value="HELICASE_ATP_BIND_1"/>
    <property type="match status" value="1"/>
</dbReference>
<name>A0A0P7YEZ6_9BACT</name>
<evidence type="ECO:0000256" key="3">
    <source>
        <dbReference type="ARBA" id="ARBA00022722"/>
    </source>
</evidence>
<keyword evidence="9 10" id="KW-0238">DNA-binding</keyword>
<evidence type="ECO:0000259" key="11">
    <source>
        <dbReference type="PROSITE" id="PS51192"/>
    </source>
</evidence>
<dbReference type="InterPro" id="IPR007409">
    <property type="entry name" value="Restrct_endonuc_type1_HsdR_N"/>
</dbReference>
<comment type="catalytic activity">
    <reaction evidence="1 10">
        <text>Endonucleolytic cleavage of DNA to give random double-stranded fragments with terminal 5'-phosphates, ATP is simultaneously hydrolyzed.</text>
        <dbReference type="EC" id="3.1.21.3"/>
    </reaction>
</comment>
<evidence type="ECO:0000256" key="8">
    <source>
        <dbReference type="ARBA" id="ARBA00022840"/>
    </source>
</evidence>
<dbReference type="CDD" id="cd18030">
    <property type="entry name" value="DEXHc_RE_I_HsdR"/>
    <property type="match status" value="1"/>
</dbReference>
<dbReference type="Pfam" id="PF22679">
    <property type="entry name" value="T1R_D3-like"/>
    <property type="match status" value="1"/>
</dbReference>
<dbReference type="CDD" id="cd22332">
    <property type="entry name" value="HsdR_N"/>
    <property type="match status" value="1"/>
</dbReference>
<dbReference type="PANTHER" id="PTHR30195:SF15">
    <property type="entry name" value="TYPE I RESTRICTION ENZYME HINDI ENDONUCLEASE SUBUNIT"/>
    <property type="match status" value="1"/>
</dbReference>
<dbReference type="Pfam" id="PF18766">
    <property type="entry name" value="SWI2_SNF2"/>
    <property type="match status" value="1"/>
</dbReference>
<evidence type="ECO:0000256" key="6">
    <source>
        <dbReference type="ARBA" id="ARBA00022759"/>
    </source>
</evidence>
<evidence type="ECO:0000256" key="4">
    <source>
        <dbReference type="ARBA" id="ARBA00022741"/>
    </source>
</evidence>
<dbReference type="InterPro" id="IPR021810">
    <property type="entry name" value="T1RH-like_C"/>
</dbReference>
<protein>
    <recommendedName>
        <fullName evidence="10">Type I restriction enzyme endonuclease subunit</fullName>
        <shortName evidence="10">R protein</shortName>
        <ecNumber evidence="10">3.1.21.3</ecNumber>
    </recommendedName>
</protein>
<comment type="function">
    <text evidence="10">Subunit R is required for both nuclease and ATPase activities, but not for modification.</text>
</comment>
<keyword evidence="7 10" id="KW-0378">Hydrolase</keyword>
<dbReference type="STRING" id="1305737.GCA_000526355_01460"/>
<dbReference type="GO" id="GO:0009307">
    <property type="term" value="P:DNA restriction-modification system"/>
    <property type="evidence" value="ECO:0007669"/>
    <property type="project" value="UniProtKB-KW"/>
</dbReference>
<evidence type="ECO:0000256" key="10">
    <source>
        <dbReference type="RuleBase" id="RU364115"/>
    </source>
</evidence>
<proteinExistence type="inferred from homology"/>
<feature type="domain" description="Helicase ATP-binding" evidence="11">
    <location>
        <begin position="339"/>
        <end position="501"/>
    </location>
</feature>
<comment type="caution">
    <text evidence="12">The sequence shown here is derived from an EMBL/GenBank/DDBJ whole genome shotgun (WGS) entry which is preliminary data.</text>
</comment>
<evidence type="ECO:0000313" key="13">
    <source>
        <dbReference type="Proteomes" id="UP000050421"/>
    </source>
</evidence>
<dbReference type="eggNOG" id="COG0610">
    <property type="taxonomic scope" value="Bacteria"/>
</dbReference>
<evidence type="ECO:0000256" key="7">
    <source>
        <dbReference type="ARBA" id="ARBA00022801"/>
    </source>
</evidence>
<dbReference type="CDD" id="cd18800">
    <property type="entry name" value="SF2_C_EcoR124I-like"/>
    <property type="match status" value="1"/>
</dbReference>
<dbReference type="Pfam" id="PF04313">
    <property type="entry name" value="HSDR_N"/>
    <property type="match status" value="1"/>
</dbReference>
<evidence type="ECO:0000256" key="2">
    <source>
        <dbReference type="ARBA" id="ARBA00008598"/>
    </source>
</evidence>
<evidence type="ECO:0000256" key="9">
    <source>
        <dbReference type="ARBA" id="ARBA00023125"/>
    </source>
</evidence>
<reference evidence="12 13" key="1">
    <citation type="submission" date="2015-09" db="EMBL/GenBank/DDBJ databases">
        <title>Identification and resolution of microdiversity through metagenomic sequencing of parallel consortia.</title>
        <authorList>
            <person name="Nelson W.C."/>
            <person name="Romine M.F."/>
            <person name="Lindemann S.R."/>
        </authorList>
    </citation>
    <scope>NUCLEOTIDE SEQUENCE [LARGE SCALE GENOMIC DNA]</scope>
    <source>
        <strain evidence="12">HL-49</strain>
    </source>
</reference>
<dbReference type="Gene3D" id="3.90.1570.50">
    <property type="match status" value="1"/>
</dbReference>
<accession>A0A0P7YEZ6</accession>
<dbReference type="InterPro" id="IPR040980">
    <property type="entry name" value="SWI2_SNF2"/>
</dbReference>
<gene>
    <name evidence="12" type="ORF">HLUCCX10_14040</name>
</gene>
<keyword evidence="6" id="KW-0255">Endonuclease</keyword>
<comment type="similarity">
    <text evidence="2 10">Belongs to the HsdR family.</text>
</comment>
<dbReference type="InterPro" id="IPR051268">
    <property type="entry name" value="Type-I_R_enzyme_R_subunit"/>
</dbReference>
<dbReference type="EMBL" id="LJXT01000104">
    <property type="protein sequence ID" value="KPQ13091.1"/>
    <property type="molecule type" value="Genomic_DNA"/>
</dbReference>
<dbReference type="Pfam" id="PF11867">
    <property type="entry name" value="T1RH-like_C"/>
    <property type="match status" value="1"/>
</dbReference>
<keyword evidence="5 10" id="KW-0680">Restriction system</keyword>
<keyword evidence="8 10" id="KW-0067">ATP-binding</keyword>
<dbReference type="InterPro" id="IPR014001">
    <property type="entry name" value="Helicase_ATP-bd"/>
</dbReference>
<dbReference type="GO" id="GO:0009035">
    <property type="term" value="F:type I site-specific deoxyribonuclease activity"/>
    <property type="evidence" value="ECO:0007669"/>
    <property type="project" value="UniProtKB-EC"/>
</dbReference>
<sequence>MNTPSFKEDHISQIPAIQLLCKLGFDYLTESEALKLRGSKSQQVILDEVLRERLLVINSEKKISSTRTTYISDANIENAIRTLQEIPLNEGYIHASEAVYNLLTLGMAVEQSVDGDKKSFTLHFIDWENPENNQFHVTEEYRVMRSTSKDHYVPDLVLFINGIPIVIIECKRPDMKDPIRQAISQHLRNQQEDGIRSLYIYSQLLLSLATQEASYSTNGTPEKFWAKWKEKFDSESDEKNYLGKLTQIKNFKLNPEVDKKLFGERFRYVKEYFEALGQEEIKVTEQDKYLYNLCRPERLMDLIYSFVLFDDGDKKITRYQQYFAVKKTLNRIKQPKRDEKGRVRRKGGVIWHTQGSGKSLTMVMLAQAIAMEPSISNPKIILVTDRTDLDRQITNTFRKCGMEVSNATTGSQLVHLLESPSDAVVTTIINKFAAAVKKIKKPLDNPNIFVLIDEGHRTQHGTFNVEMRKTLPTACFIAMTGTPLFKKEKSTVAKFGGMIDEYTVDQAVEDGAVVPLLYEGRLPHLNVNSDPLDRFFEMVSEPLNDKEKADFKKKFSRADQINSAEQLVYAVCWDISQHFRDNWQGTGFKAMLVCDKKINAIKYKETLDEIGLVSSEVLISSVDDREGEDSAYEQSNDKVQKFWKRMIQEHGTSKKYESQIIGRFQNKPDPEIIIVVDKLLTGFDEPKTTVLYLTRNLQDHKLLQAIARVNRVYPGKDFGYVIDYYGVIENLDNALKMYSAFQEFDEKDVEGTLVNISEEIKKLPQKHSEIWDIFNEVKNTRDAEAYQEVLRDIAIRESYYEKLASFAKSLKLALSTISFHEETEPKLIDRYKSDLLFFLKLRSAVSARYSDKVDYSRYEGQIQKLIDTHVTAEKVELITEQVNIFDQESFAAEVEKTVGEAAKADKIASRTAKHISEKMEEDPAFYRKFSQMLSQAIADYEARRISETQYLQRVKDIMNGILNHTDSDLPESLKHEPVAAAFFGLTLEFLAEKMSDRNVSKLVSEQASLAINDMVKRAVFGNSTKPIVDWQTKDNITKKLILDIGDYLIDEVRGKYDLDLSFSEMDELAMKILAVAERRYKS</sequence>
<dbReference type="GO" id="GO:0005524">
    <property type="term" value="F:ATP binding"/>
    <property type="evidence" value="ECO:0007669"/>
    <property type="project" value="UniProtKB-KW"/>
</dbReference>